<feature type="region of interest" description="Disordered" evidence="1">
    <location>
        <begin position="17"/>
        <end position="54"/>
    </location>
</feature>
<sequence length="64" mass="7351">MRPREEPPEVIAYLEEGKEGHDAPGTPTWIQPKITPRAGYTDHHPPFHGRLNMRSWRGRDCCDG</sequence>
<dbReference type="EMBL" id="VSRR010009111">
    <property type="protein sequence ID" value="MPC49818.1"/>
    <property type="molecule type" value="Genomic_DNA"/>
</dbReference>
<comment type="caution">
    <text evidence="2">The sequence shown here is derived from an EMBL/GenBank/DDBJ whole genome shotgun (WGS) entry which is preliminary data.</text>
</comment>
<proteinExistence type="predicted"/>
<keyword evidence="3" id="KW-1185">Reference proteome</keyword>
<accession>A0A5B7FY32</accession>
<evidence type="ECO:0000256" key="1">
    <source>
        <dbReference type="SAM" id="MobiDB-lite"/>
    </source>
</evidence>
<evidence type="ECO:0000313" key="2">
    <source>
        <dbReference type="EMBL" id="MPC49818.1"/>
    </source>
</evidence>
<organism evidence="2 3">
    <name type="scientific">Portunus trituberculatus</name>
    <name type="common">Swimming crab</name>
    <name type="synonym">Neptunus trituberculatus</name>
    <dbReference type="NCBI Taxonomy" id="210409"/>
    <lineage>
        <taxon>Eukaryota</taxon>
        <taxon>Metazoa</taxon>
        <taxon>Ecdysozoa</taxon>
        <taxon>Arthropoda</taxon>
        <taxon>Crustacea</taxon>
        <taxon>Multicrustacea</taxon>
        <taxon>Malacostraca</taxon>
        <taxon>Eumalacostraca</taxon>
        <taxon>Eucarida</taxon>
        <taxon>Decapoda</taxon>
        <taxon>Pleocyemata</taxon>
        <taxon>Brachyura</taxon>
        <taxon>Eubrachyura</taxon>
        <taxon>Portunoidea</taxon>
        <taxon>Portunidae</taxon>
        <taxon>Portuninae</taxon>
        <taxon>Portunus</taxon>
    </lineage>
</organism>
<protein>
    <submittedName>
        <fullName evidence="2">Uncharacterized protein</fullName>
    </submittedName>
</protein>
<evidence type="ECO:0000313" key="3">
    <source>
        <dbReference type="Proteomes" id="UP000324222"/>
    </source>
</evidence>
<name>A0A5B7FY32_PORTR</name>
<gene>
    <name evidence="2" type="ORF">E2C01_043632</name>
</gene>
<reference evidence="2 3" key="1">
    <citation type="submission" date="2019-05" db="EMBL/GenBank/DDBJ databases">
        <title>Another draft genome of Portunus trituberculatus and its Hox gene families provides insights of decapod evolution.</title>
        <authorList>
            <person name="Jeong J.-H."/>
            <person name="Song I."/>
            <person name="Kim S."/>
            <person name="Choi T."/>
            <person name="Kim D."/>
            <person name="Ryu S."/>
            <person name="Kim W."/>
        </authorList>
    </citation>
    <scope>NUCLEOTIDE SEQUENCE [LARGE SCALE GENOMIC DNA]</scope>
    <source>
        <tissue evidence="2">Muscle</tissue>
    </source>
</reference>
<dbReference type="Proteomes" id="UP000324222">
    <property type="component" value="Unassembled WGS sequence"/>
</dbReference>
<dbReference type="AlphaFoldDB" id="A0A5B7FY32"/>